<dbReference type="SMART" id="SM00360">
    <property type="entry name" value="RRM"/>
    <property type="match status" value="1"/>
</dbReference>
<dbReference type="PANTHER" id="PTHR15481:SF0">
    <property type="entry name" value="LD23870P-RELATED"/>
    <property type="match status" value="1"/>
</dbReference>
<evidence type="ECO:0000256" key="3">
    <source>
        <dbReference type="SAM" id="MobiDB-lite"/>
    </source>
</evidence>
<feature type="region of interest" description="Disordered" evidence="3">
    <location>
        <begin position="47"/>
        <end position="191"/>
    </location>
</feature>
<dbReference type="GO" id="GO:0005654">
    <property type="term" value="C:nucleoplasm"/>
    <property type="evidence" value="ECO:0007669"/>
    <property type="project" value="TreeGrafter"/>
</dbReference>
<reference evidence="5 6" key="1">
    <citation type="journal article" date="2018" name="MBio">
        <title>Comparative Genomics Reveals the Core Gene Toolbox for the Fungus-Insect Symbiosis.</title>
        <authorList>
            <person name="Wang Y."/>
            <person name="Stata M."/>
            <person name="Wang W."/>
            <person name="Stajich J.E."/>
            <person name="White M.M."/>
            <person name="Moncalvo J.M."/>
        </authorList>
    </citation>
    <scope>NUCLEOTIDE SEQUENCE [LARGE SCALE GENOMIC DNA]</scope>
    <source>
        <strain evidence="5 6">AUS-77-4</strain>
    </source>
</reference>
<keyword evidence="6" id="KW-1185">Reference proteome</keyword>
<sequence length="360" mass="42212">MPDVRSPSRSSGISLSRYAKPISKHQLNIAQFKINLTLFNIPSNRSRSLTKKTRAKDLSRSISRSRSKSRTRFRSKSSSRSRSRSRSVPRSFSRNRRFSKRGNRLGRSPSRSRSISRSRSTSRPRYHRHANRYSPRDRSRSRTRERSRGKDHQNRRGRNYSRSRSRSRLGNVRDVSMESSGRRSGDEKSQKVPICTVVVKNLTRDVRESHIDEIFSEYGNIKRVTIPIERKRNTGNPKMAYVDYETNDDALKAIDHMDGGELDGEILSVTLREPRKPRANPSSRNYTSRSGRSRGFRRGGRGRDRDRWADRSRSRLRIRSRSYSRSRYSRSRDRSTRRNRRMSHSRSRSPARSRSPVRKQ</sequence>
<evidence type="ECO:0000256" key="1">
    <source>
        <dbReference type="ARBA" id="ARBA00022884"/>
    </source>
</evidence>
<feature type="compositionally biased region" description="Basic residues" evidence="3">
    <location>
        <begin position="114"/>
        <end position="131"/>
    </location>
</feature>
<protein>
    <recommendedName>
        <fullName evidence="4">RRM domain-containing protein</fullName>
    </recommendedName>
</protein>
<evidence type="ECO:0000259" key="4">
    <source>
        <dbReference type="PROSITE" id="PS50102"/>
    </source>
</evidence>
<dbReference type="PANTHER" id="PTHR15481">
    <property type="entry name" value="RIBONUCLEIC ACID BINDING PROTEIN S1"/>
    <property type="match status" value="1"/>
</dbReference>
<dbReference type="InterPro" id="IPR012677">
    <property type="entry name" value="Nucleotide-bd_a/b_plait_sf"/>
</dbReference>
<dbReference type="GO" id="GO:0003723">
    <property type="term" value="F:RNA binding"/>
    <property type="evidence" value="ECO:0007669"/>
    <property type="project" value="UniProtKB-UniRule"/>
</dbReference>
<feature type="compositionally biased region" description="Basic residues" evidence="3">
    <location>
        <begin position="291"/>
        <end position="300"/>
    </location>
</feature>
<accession>A0A2T9Z6G3</accession>
<feature type="compositionally biased region" description="Basic and acidic residues" evidence="3">
    <location>
        <begin position="301"/>
        <end position="313"/>
    </location>
</feature>
<feature type="compositionally biased region" description="Basic residues" evidence="3">
    <location>
        <begin position="314"/>
        <end position="329"/>
    </location>
</feature>
<dbReference type="STRING" id="61424.A0A2T9Z6G3"/>
<organism evidence="5 6">
    <name type="scientific">Furculomyces boomerangus</name>
    <dbReference type="NCBI Taxonomy" id="61424"/>
    <lineage>
        <taxon>Eukaryota</taxon>
        <taxon>Fungi</taxon>
        <taxon>Fungi incertae sedis</taxon>
        <taxon>Zoopagomycota</taxon>
        <taxon>Kickxellomycotina</taxon>
        <taxon>Harpellomycetes</taxon>
        <taxon>Harpellales</taxon>
        <taxon>Harpellaceae</taxon>
        <taxon>Furculomyces</taxon>
    </lineage>
</organism>
<evidence type="ECO:0000313" key="6">
    <source>
        <dbReference type="Proteomes" id="UP000245699"/>
    </source>
</evidence>
<dbReference type="GO" id="GO:0061574">
    <property type="term" value="C:ASAP complex"/>
    <property type="evidence" value="ECO:0007669"/>
    <property type="project" value="TreeGrafter"/>
</dbReference>
<dbReference type="AlphaFoldDB" id="A0A2T9Z6G3"/>
<dbReference type="InterPro" id="IPR035979">
    <property type="entry name" value="RBD_domain_sf"/>
</dbReference>
<dbReference type="EMBL" id="MBFT01000005">
    <property type="protein sequence ID" value="PVV00160.1"/>
    <property type="molecule type" value="Genomic_DNA"/>
</dbReference>
<dbReference type="GO" id="GO:0000398">
    <property type="term" value="P:mRNA splicing, via spliceosome"/>
    <property type="evidence" value="ECO:0007669"/>
    <property type="project" value="TreeGrafter"/>
</dbReference>
<dbReference type="Gene3D" id="3.30.70.330">
    <property type="match status" value="1"/>
</dbReference>
<feature type="compositionally biased region" description="Basic residues" evidence="3">
    <location>
        <begin position="337"/>
        <end position="360"/>
    </location>
</feature>
<dbReference type="PROSITE" id="PS50102">
    <property type="entry name" value="RRM"/>
    <property type="match status" value="1"/>
</dbReference>
<feature type="compositionally biased region" description="Basic and acidic residues" evidence="3">
    <location>
        <begin position="134"/>
        <end position="154"/>
    </location>
</feature>
<evidence type="ECO:0000313" key="5">
    <source>
        <dbReference type="EMBL" id="PVV00160.1"/>
    </source>
</evidence>
<feature type="compositionally biased region" description="Basic residues" evidence="3">
    <location>
        <begin position="155"/>
        <end position="167"/>
    </location>
</feature>
<dbReference type="Pfam" id="PF00076">
    <property type="entry name" value="RRM_1"/>
    <property type="match status" value="1"/>
</dbReference>
<name>A0A2T9Z6G3_9FUNG</name>
<gene>
    <name evidence="5" type="ORF">BB559_000090</name>
</gene>
<feature type="domain" description="RRM" evidence="4">
    <location>
        <begin position="195"/>
        <end position="274"/>
    </location>
</feature>
<evidence type="ECO:0000256" key="2">
    <source>
        <dbReference type="PROSITE-ProRule" id="PRU00176"/>
    </source>
</evidence>
<feature type="compositionally biased region" description="Basic residues" evidence="3">
    <location>
        <begin position="63"/>
        <end position="104"/>
    </location>
</feature>
<dbReference type="OrthoDB" id="252020at2759"/>
<dbReference type="Proteomes" id="UP000245699">
    <property type="component" value="Unassembled WGS sequence"/>
</dbReference>
<dbReference type="SUPFAM" id="SSF54928">
    <property type="entry name" value="RNA-binding domain, RBD"/>
    <property type="match status" value="1"/>
</dbReference>
<proteinExistence type="predicted"/>
<feature type="region of interest" description="Disordered" evidence="3">
    <location>
        <begin position="270"/>
        <end position="360"/>
    </location>
</feature>
<feature type="compositionally biased region" description="Basic and acidic residues" evidence="3">
    <location>
        <begin position="180"/>
        <end position="190"/>
    </location>
</feature>
<comment type="caution">
    <text evidence="5">The sequence shown here is derived from an EMBL/GenBank/DDBJ whole genome shotgun (WGS) entry which is preliminary data.</text>
</comment>
<dbReference type="InterPro" id="IPR000504">
    <property type="entry name" value="RRM_dom"/>
</dbReference>
<keyword evidence="1 2" id="KW-0694">RNA-binding</keyword>
<dbReference type="GO" id="GO:0005737">
    <property type="term" value="C:cytoplasm"/>
    <property type="evidence" value="ECO:0007669"/>
    <property type="project" value="TreeGrafter"/>
</dbReference>